<evidence type="ECO:0008006" key="10">
    <source>
        <dbReference type="Google" id="ProtNLM"/>
    </source>
</evidence>
<evidence type="ECO:0000256" key="3">
    <source>
        <dbReference type="ARBA" id="ARBA00022816"/>
    </source>
</evidence>
<evidence type="ECO:0000313" key="9">
    <source>
        <dbReference type="Proteomes" id="UP001438707"/>
    </source>
</evidence>
<keyword evidence="4" id="KW-0653">Protein transport</keyword>
<dbReference type="SUPFAM" id="SSF50978">
    <property type="entry name" value="WD40 repeat-like"/>
    <property type="match status" value="1"/>
</dbReference>
<dbReference type="PANTHER" id="PTHR13257">
    <property type="entry name" value="NUCLEOPORIN NUP84-RELATED"/>
    <property type="match status" value="1"/>
</dbReference>
<evidence type="ECO:0000256" key="1">
    <source>
        <dbReference type="ARBA" id="ARBA00004567"/>
    </source>
</evidence>
<evidence type="ECO:0000313" key="8">
    <source>
        <dbReference type="EMBL" id="KAK9843255.1"/>
    </source>
</evidence>
<evidence type="ECO:0000256" key="2">
    <source>
        <dbReference type="ARBA" id="ARBA00022448"/>
    </source>
</evidence>
<evidence type="ECO:0000256" key="7">
    <source>
        <dbReference type="ARBA" id="ARBA00023242"/>
    </source>
</evidence>
<keyword evidence="6" id="KW-0906">Nuclear pore complex</keyword>
<comment type="caution">
    <text evidence="8">The sequence shown here is derived from an EMBL/GenBank/DDBJ whole genome shotgun (WGS) entry which is preliminary data.</text>
</comment>
<keyword evidence="3" id="KW-0509">mRNA transport</keyword>
<evidence type="ECO:0000256" key="5">
    <source>
        <dbReference type="ARBA" id="ARBA00023010"/>
    </source>
</evidence>
<accession>A0AAW1S9X0</accession>
<name>A0AAW1S9X0_9CHLO</name>
<dbReference type="PANTHER" id="PTHR13257:SF0">
    <property type="entry name" value="NUCLEAR PORE COMPLEX PROTEIN NUP88"/>
    <property type="match status" value="1"/>
</dbReference>
<comment type="subcellular location">
    <subcellularLocation>
        <location evidence="1">Nucleus</location>
        <location evidence="1">Nuclear pore complex</location>
    </subcellularLocation>
</comment>
<evidence type="ECO:0000256" key="4">
    <source>
        <dbReference type="ARBA" id="ARBA00022927"/>
    </source>
</evidence>
<dbReference type="EMBL" id="JALJOS010000002">
    <property type="protein sequence ID" value="KAK9843255.1"/>
    <property type="molecule type" value="Genomic_DNA"/>
</dbReference>
<dbReference type="GO" id="GO:0006606">
    <property type="term" value="P:protein import into nucleus"/>
    <property type="evidence" value="ECO:0007669"/>
    <property type="project" value="TreeGrafter"/>
</dbReference>
<proteinExistence type="predicted"/>
<keyword evidence="5" id="KW-0811">Translocation</keyword>
<dbReference type="GO" id="GO:0000056">
    <property type="term" value="P:ribosomal small subunit export from nucleus"/>
    <property type="evidence" value="ECO:0007669"/>
    <property type="project" value="InterPro"/>
</dbReference>
<dbReference type="Proteomes" id="UP001438707">
    <property type="component" value="Unassembled WGS sequence"/>
</dbReference>
<gene>
    <name evidence="8" type="ORF">WJX74_009334</name>
</gene>
<sequence>MEDILCDLFTFPVHRSQRPAAQLGTCGSTGLCAIGPDCTIRNLNVRVGEGHLLVSSWFLTGSANQQAAVGSTCEALGEDLELSSPCCIPQHFKVSRDGRNALIGGATTDDTDRSAVCLIDLSTSGQPETQLLVDAALYKTRPGLEVVQIDWHPNSAAHFAVLTSDATWRLYSTEDLTRPEQQIKLQFQPSRKVGLTQDVGSQSPCMAFCFGADHAWERFTVFFTCTDGATYCLCPVAPFGSTCPAASLPHMRQLVASSSAKDAAYTKEWLQQAFPDNPGSKSRLVVHAHALEAHAPALMGPVASFAPEADAGGTSSAPFSTVMTLRYADKASALLVSTSAGLIRAYLLADDILPCWCESPPQHCVEDGSTSAVRLQAKRVSDRAQSLLLLDVLDLRDHEAASSAHPAGRTESESLQLLRDPAAGERVFVSLPHAVFSIRLSWLPALAHAFLKGTQQGLQELPAPALEELWRATGSRKVVSAAVVGDVLSGVKLALWDSQGRLQLLQPFCGASAHPHQGLHARSQELSSGSAAEVDAELERRYGSILQGPRPLDLPPLATPTAAGEAAGAALLSDCTSVLRAKHVEFLHSAHQTLLHRAEAAAEEGGRQEEWSAEVAEEAAGLQGRMEGLQGRLKAAWQLHANLTARAGLLVDLHRSLPYPLTPAEATLKSHGLPALEWRCQSLQADITGLKSATAKSSHSRAVRVKTSTPVLQYEQLRKAQQSLSAQAAVLAEAMHRTKILEGALQAHAALVS</sequence>
<dbReference type="InterPro" id="IPR036322">
    <property type="entry name" value="WD40_repeat_dom_sf"/>
</dbReference>
<reference evidence="8 9" key="1">
    <citation type="journal article" date="2024" name="Nat. Commun.">
        <title>Phylogenomics reveals the evolutionary origins of lichenization in chlorophyte algae.</title>
        <authorList>
            <person name="Puginier C."/>
            <person name="Libourel C."/>
            <person name="Otte J."/>
            <person name="Skaloud P."/>
            <person name="Haon M."/>
            <person name="Grisel S."/>
            <person name="Petersen M."/>
            <person name="Berrin J.G."/>
            <person name="Delaux P.M."/>
            <person name="Dal Grande F."/>
            <person name="Keller J."/>
        </authorList>
    </citation>
    <scope>NUCLEOTIDE SEQUENCE [LARGE SCALE GENOMIC DNA]</scope>
    <source>
        <strain evidence="8 9">SAG 2145</strain>
    </source>
</reference>
<dbReference type="InterPro" id="IPR037700">
    <property type="entry name" value="NUP88/NUP82"/>
</dbReference>
<keyword evidence="9" id="KW-1185">Reference proteome</keyword>
<dbReference type="GO" id="GO:0005643">
    <property type="term" value="C:nuclear pore"/>
    <property type="evidence" value="ECO:0007669"/>
    <property type="project" value="UniProtKB-SubCell"/>
</dbReference>
<evidence type="ECO:0000256" key="6">
    <source>
        <dbReference type="ARBA" id="ARBA00023132"/>
    </source>
</evidence>
<organism evidence="8 9">
    <name type="scientific">Apatococcus lobatus</name>
    <dbReference type="NCBI Taxonomy" id="904363"/>
    <lineage>
        <taxon>Eukaryota</taxon>
        <taxon>Viridiplantae</taxon>
        <taxon>Chlorophyta</taxon>
        <taxon>core chlorophytes</taxon>
        <taxon>Trebouxiophyceae</taxon>
        <taxon>Chlorellales</taxon>
        <taxon>Chlorellaceae</taxon>
        <taxon>Apatococcus</taxon>
    </lineage>
</organism>
<dbReference type="GO" id="GO:0000055">
    <property type="term" value="P:ribosomal large subunit export from nucleus"/>
    <property type="evidence" value="ECO:0007669"/>
    <property type="project" value="InterPro"/>
</dbReference>
<keyword evidence="2" id="KW-0813">Transport</keyword>
<dbReference type="GO" id="GO:0006406">
    <property type="term" value="P:mRNA export from nucleus"/>
    <property type="evidence" value="ECO:0007669"/>
    <property type="project" value="TreeGrafter"/>
</dbReference>
<dbReference type="AlphaFoldDB" id="A0AAW1S9X0"/>
<dbReference type="GO" id="GO:0017056">
    <property type="term" value="F:structural constituent of nuclear pore"/>
    <property type="evidence" value="ECO:0007669"/>
    <property type="project" value="InterPro"/>
</dbReference>
<keyword evidence="7" id="KW-0539">Nucleus</keyword>
<protein>
    <recommendedName>
        <fullName evidence="10">Nuclear pore complex protein Nup88</fullName>
    </recommendedName>
</protein>